<dbReference type="GO" id="GO:0051056">
    <property type="term" value="P:regulation of small GTPase mediated signal transduction"/>
    <property type="evidence" value="ECO:0007669"/>
    <property type="project" value="InterPro"/>
</dbReference>
<keyword evidence="4" id="KW-1185">Reference proteome</keyword>
<evidence type="ECO:0000313" key="3">
    <source>
        <dbReference type="EMBL" id="RKP22488.1"/>
    </source>
</evidence>
<dbReference type="OrthoDB" id="2499658at2759"/>
<gene>
    <name evidence="3" type="ORF">SYNPS1DRAFT_25750</name>
</gene>
<dbReference type="InterPro" id="IPR000331">
    <property type="entry name" value="Rap/Ran_GAP_dom"/>
</dbReference>
<dbReference type="Gene3D" id="3.40.50.11210">
    <property type="entry name" value="Rap/Ran-GAP"/>
    <property type="match status" value="1"/>
</dbReference>
<proteinExistence type="predicted"/>
<dbReference type="InterPro" id="IPR050989">
    <property type="entry name" value="Rap1_Ran_GAP"/>
</dbReference>
<accession>A0A4P9YS56</accession>
<dbReference type="Proteomes" id="UP000278143">
    <property type="component" value="Unassembled WGS sequence"/>
</dbReference>
<dbReference type="AlphaFoldDB" id="A0A4P9YS56"/>
<feature type="domain" description="Rap-GAP" evidence="2">
    <location>
        <begin position="1"/>
        <end position="124"/>
    </location>
</feature>
<dbReference type="PROSITE" id="PS50085">
    <property type="entry name" value="RAPGAP"/>
    <property type="match status" value="1"/>
</dbReference>
<dbReference type="PANTHER" id="PTHR15711:SF65">
    <property type="entry name" value="RAPGAP_RANGAP DOMAIN-CONTAINING PROTEIN"/>
    <property type="match status" value="1"/>
</dbReference>
<evidence type="ECO:0000256" key="1">
    <source>
        <dbReference type="ARBA" id="ARBA00022468"/>
    </source>
</evidence>
<evidence type="ECO:0000313" key="4">
    <source>
        <dbReference type="Proteomes" id="UP000278143"/>
    </source>
</evidence>
<protein>
    <recommendedName>
        <fullName evidence="2">Rap-GAP domain-containing protein</fullName>
    </recommendedName>
</protein>
<sequence>MLPGRITDGQRLDRKRHLGNDIILIIFQEDPQSGAFQLSSIRSKQNHIICFVSPKNDGFELLLAPRKEVPYFTPDLPEPAVIGTDGISRDFLLHKLINGERASYKAPIFASKITRTRSVLLYDVIDRYI</sequence>
<dbReference type="PANTHER" id="PTHR15711">
    <property type="entry name" value="RAP GTPASE-ACTIVATING PROTEIN"/>
    <property type="match status" value="1"/>
</dbReference>
<dbReference type="SUPFAM" id="SSF111347">
    <property type="entry name" value="Rap/Ran-GAP"/>
    <property type="match status" value="1"/>
</dbReference>
<organism evidence="3 4">
    <name type="scientific">Syncephalis pseudoplumigaleata</name>
    <dbReference type="NCBI Taxonomy" id="1712513"/>
    <lineage>
        <taxon>Eukaryota</taxon>
        <taxon>Fungi</taxon>
        <taxon>Fungi incertae sedis</taxon>
        <taxon>Zoopagomycota</taxon>
        <taxon>Zoopagomycotina</taxon>
        <taxon>Zoopagomycetes</taxon>
        <taxon>Zoopagales</taxon>
        <taxon>Piptocephalidaceae</taxon>
        <taxon>Syncephalis</taxon>
    </lineage>
</organism>
<name>A0A4P9YS56_9FUNG</name>
<keyword evidence="1" id="KW-0343">GTPase activation</keyword>
<dbReference type="EMBL" id="KZ992041">
    <property type="protein sequence ID" value="RKP22488.1"/>
    <property type="molecule type" value="Genomic_DNA"/>
</dbReference>
<dbReference type="Pfam" id="PF02145">
    <property type="entry name" value="Rap_GAP"/>
    <property type="match status" value="1"/>
</dbReference>
<dbReference type="GO" id="GO:0005096">
    <property type="term" value="F:GTPase activator activity"/>
    <property type="evidence" value="ECO:0007669"/>
    <property type="project" value="UniProtKB-KW"/>
</dbReference>
<dbReference type="InterPro" id="IPR035974">
    <property type="entry name" value="Rap/Ran-GAP_sf"/>
</dbReference>
<reference evidence="4" key="1">
    <citation type="journal article" date="2018" name="Nat. Microbiol.">
        <title>Leveraging single-cell genomics to expand the fungal tree of life.</title>
        <authorList>
            <person name="Ahrendt S.R."/>
            <person name="Quandt C.A."/>
            <person name="Ciobanu D."/>
            <person name="Clum A."/>
            <person name="Salamov A."/>
            <person name="Andreopoulos B."/>
            <person name="Cheng J.F."/>
            <person name="Woyke T."/>
            <person name="Pelin A."/>
            <person name="Henrissat B."/>
            <person name="Reynolds N.K."/>
            <person name="Benny G.L."/>
            <person name="Smith M.E."/>
            <person name="James T.Y."/>
            <person name="Grigoriev I.V."/>
        </authorList>
    </citation>
    <scope>NUCLEOTIDE SEQUENCE [LARGE SCALE GENOMIC DNA]</scope>
    <source>
        <strain evidence="4">Benny S71-1</strain>
    </source>
</reference>
<evidence type="ECO:0000259" key="2">
    <source>
        <dbReference type="PROSITE" id="PS50085"/>
    </source>
</evidence>